<dbReference type="PANTHER" id="PTHR13229">
    <property type="entry name" value="PROTEIN KISH-A"/>
    <property type="match status" value="1"/>
</dbReference>
<reference evidence="10" key="1">
    <citation type="submission" date="2018-10" db="EMBL/GenBank/DDBJ databases">
        <title>Fifty Aureobasidium pullulans genomes reveal a recombining polyextremotolerant generalist.</title>
        <authorList>
            <person name="Gostincar C."/>
            <person name="Turk M."/>
            <person name="Zajc J."/>
            <person name="Gunde-Cimerman N."/>
        </authorList>
    </citation>
    <scope>NUCLEOTIDE SEQUENCE [LARGE SCALE GENOMIC DNA]</scope>
    <source>
        <strain evidence="10">EXF-10085</strain>
    </source>
</reference>
<keyword evidence="8" id="KW-0472">Membrane</keyword>
<comment type="subcellular location">
    <subcellularLocation>
        <location evidence="2 9">Golgi apparatus membrane</location>
        <topology evidence="2 9">Single-pass type I membrane protein</topology>
    </subcellularLocation>
</comment>
<keyword evidence="6" id="KW-1133">Transmembrane helix</keyword>
<protein>
    <recommendedName>
        <fullName evidence="9">Protein kish</fullName>
    </recommendedName>
</protein>
<evidence type="ECO:0000256" key="5">
    <source>
        <dbReference type="ARBA" id="ARBA00022729"/>
    </source>
</evidence>
<comment type="similarity">
    <text evidence="3 9">Belongs to the KISH family.</text>
</comment>
<proteinExistence type="inferred from homology"/>
<evidence type="ECO:0000256" key="7">
    <source>
        <dbReference type="ARBA" id="ARBA00023034"/>
    </source>
</evidence>
<keyword evidence="7 9" id="KW-0333">Golgi apparatus</keyword>
<evidence type="ECO:0000256" key="6">
    <source>
        <dbReference type="ARBA" id="ARBA00022989"/>
    </source>
</evidence>
<keyword evidence="5 9" id="KW-0732">Signal</keyword>
<feature type="signal peptide" evidence="9">
    <location>
        <begin position="1"/>
        <end position="26"/>
    </location>
</feature>
<comment type="function">
    <text evidence="1 9">Involved in the early part of the secretory pathway.</text>
</comment>
<dbReference type="InterPro" id="IPR009653">
    <property type="entry name" value="Ksh1"/>
</dbReference>
<name>A0A4S9D6L9_AURPU</name>
<evidence type="ECO:0000313" key="10">
    <source>
        <dbReference type="EMBL" id="THX15981.1"/>
    </source>
</evidence>
<comment type="caution">
    <text evidence="10">The sequence shown here is derived from an EMBL/GenBank/DDBJ whole genome shotgun (WGS) entry which is preliminary data.</text>
</comment>
<feature type="chain" id="PRO_5021019770" description="Protein kish" evidence="9">
    <location>
        <begin position="27"/>
        <end position="90"/>
    </location>
</feature>
<evidence type="ECO:0000256" key="9">
    <source>
        <dbReference type="RuleBase" id="RU910717"/>
    </source>
</evidence>
<dbReference type="InterPro" id="IPR051523">
    <property type="entry name" value="KISH_domain"/>
</dbReference>
<sequence length="90" mass="10131">MSALFNFQSLLLVILLFICTCSYTHGVFPAIMDKHKDGYAKAPNSIYCTPTNLWQSFTSVFWRAARIGERLSPYISVCCVVMAGRIFIGQ</sequence>
<dbReference type="GO" id="GO:0000139">
    <property type="term" value="C:Golgi membrane"/>
    <property type="evidence" value="ECO:0007669"/>
    <property type="project" value="UniProtKB-SubCell"/>
</dbReference>
<accession>A0A4S9D6L9</accession>
<evidence type="ECO:0000256" key="3">
    <source>
        <dbReference type="ARBA" id="ARBA00008961"/>
    </source>
</evidence>
<evidence type="ECO:0000256" key="4">
    <source>
        <dbReference type="ARBA" id="ARBA00022692"/>
    </source>
</evidence>
<evidence type="ECO:0000256" key="8">
    <source>
        <dbReference type="ARBA" id="ARBA00023136"/>
    </source>
</evidence>
<dbReference type="EMBL" id="QZAS01000004">
    <property type="protein sequence ID" value="THX15981.1"/>
    <property type="molecule type" value="Genomic_DNA"/>
</dbReference>
<evidence type="ECO:0000256" key="1">
    <source>
        <dbReference type="ARBA" id="ARBA00002154"/>
    </source>
</evidence>
<dbReference type="Pfam" id="PF06842">
    <property type="entry name" value="DUF1242"/>
    <property type="match status" value="1"/>
</dbReference>
<evidence type="ECO:0000256" key="2">
    <source>
        <dbReference type="ARBA" id="ARBA00004614"/>
    </source>
</evidence>
<keyword evidence="4" id="KW-0812">Transmembrane</keyword>
<dbReference type="AlphaFoldDB" id="A0A4S9D6L9"/>
<gene>
    <name evidence="10" type="ORF">D6D13_01663</name>
</gene>
<organism evidence="10">
    <name type="scientific">Aureobasidium pullulans</name>
    <name type="common">Black yeast</name>
    <name type="synonym">Pullularia pullulans</name>
    <dbReference type="NCBI Taxonomy" id="5580"/>
    <lineage>
        <taxon>Eukaryota</taxon>
        <taxon>Fungi</taxon>
        <taxon>Dikarya</taxon>
        <taxon>Ascomycota</taxon>
        <taxon>Pezizomycotina</taxon>
        <taxon>Dothideomycetes</taxon>
        <taxon>Dothideomycetidae</taxon>
        <taxon>Dothideales</taxon>
        <taxon>Saccotheciaceae</taxon>
        <taxon>Aureobasidium</taxon>
    </lineage>
</organism>